<dbReference type="Proteomes" id="UP000234329">
    <property type="component" value="Unassembled WGS sequence"/>
</dbReference>
<dbReference type="GO" id="GO:0045254">
    <property type="term" value="C:pyruvate dehydrogenase complex"/>
    <property type="evidence" value="ECO:0007669"/>
    <property type="project" value="InterPro"/>
</dbReference>
<comment type="cofactor">
    <cofactor evidence="1 4">
        <name>(R)-lipoate</name>
        <dbReference type="ChEBI" id="CHEBI:83088"/>
    </cofactor>
</comment>
<keyword evidence="4" id="KW-0808">Transferase</keyword>
<dbReference type="InterPro" id="IPR004167">
    <property type="entry name" value="PSBD"/>
</dbReference>
<dbReference type="Pfam" id="PF02817">
    <property type="entry name" value="E3_binding"/>
    <property type="match status" value="1"/>
</dbReference>
<keyword evidence="3 4" id="KW-0450">Lipoyl</keyword>
<comment type="caution">
    <text evidence="7">The sequence shown here is derived from an EMBL/GenBank/DDBJ whole genome shotgun (WGS) entry which is preliminary data.</text>
</comment>
<reference evidence="7 8" key="1">
    <citation type="submission" date="2017-03" db="EMBL/GenBank/DDBJ databases">
        <title>Draft genime sequence of the acidophilic sulfur-oxidizing bacterium Acidithiobacillus sp. SH, isolated from seawater.</title>
        <authorList>
            <person name="Sharmin S."/>
            <person name="Tokuhisa M."/>
            <person name="Kanao T."/>
            <person name="Kamimura K."/>
        </authorList>
    </citation>
    <scope>NUCLEOTIDE SEQUENCE [LARGE SCALE GENOMIC DNA]</scope>
    <source>
        <strain evidence="7 8">SH</strain>
    </source>
</reference>
<feature type="compositionally biased region" description="Low complexity" evidence="5">
    <location>
        <begin position="93"/>
        <end position="107"/>
    </location>
</feature>
<dbReference type="Pfam" id="PF00198">
    <property type="entry name" value="2-oxoacid_dh"/>
    <property type="match status" value="1"/>
</dbReference>
<dbReference type="SUPFAM" id="SSF52777">
    <property type="entry name" value="CoA-dependent acyltransferases"/>
    <property type="match status" value="1"/>
</dbReference>
<dbReference type="InterPro" id="IPR000089">
    <property type="entry name" value="Biotin_lipoyl"/>
</dbReference>
<evidence type="ECO:0000313" key="7">
    <source>
        <dbReference type="EMBL" id="PKY10104.1"/>
    </source>
</evidence>
<dbReference type="PROSITE" id="PS00189">
    <property type="entry name" value="LIPOYL"/>
    <property type="match status" value="1"/>
</dbReference>
<accession>A0A2I1DJQ5</accession>
<sequence>MKNPITMPVLSDTMQTGRLTRWNKAEGDPVKKGEAVAEVETDKAILDVEAFTDGFLGGPLADTNMDIPVRQVIGYILDQPAAAEKTGDVVSVQPTASTPPASPQPAADTVKNFENPANPAPANNHDGAASASVPPRSPTLSPTSASTTASAAGKTSPYARALAEDLGIQLQQIAPGPDGQIHASQVLAAALSAPDVDLQMGPPYQLEKPSSLRAAVARNMTATLHTPTFLISSRVALENFQKNCKSKGLSFTLALGKACALTVAEDPWFNHAWTSQGLAKRQRVDLGIAVDTGEGLITPVLRDAANRPLPELAEDWRILLGKIKKGRITPSDYQGASFYLSNLGIFPEIERFNAIVPTGAAAILAVAAAGQDGKTDFTLSCDHRVIFGADAARFLQRLGKRLEDSSWLQ</sequence>
<dbReference type="InParanoid" id="A0A2I1DJQ5"/>
<evidence type="ECO:0000256" key="3">
    <source>
        <dbReference type="ARBA" id="ARBA00022823"/>
    </source>
</evidence>
<dbReference type="OrthoDB" id="5289324at2"/>
<feature type="region of interest" description="Disordered" evidence="5">
    <location>
        <begin position="87"/>
        <end position="156"/>
    </location>
</feature>
<dbReference type="EMBL" id="MXAV01000043">
    <property type="protein sequence ID" value="PKY10104.1"/>
    <property type="molecule type" value="Genomic_DNA"/>
</dbReference>
<dbReference type="AlphaFoldDB" id="A0A2I1DJQ5"/>
<keyword evidence="4" id="KW-0012">Acyltransferase</keyword>
<dbReference type="CDD" id="cd06849">
    <property type="entry name" value="lipoyl_domain"/>
    <property type="match status" value="1"/>
</dbReference>
<name>A0A2I1DJQ5_9PROT</name>
<dbReference type="Gene3D" id="3.30.559.10">
    <property type="entry name" value="Chloramphenicol acetyltransferase-like domain"/>
    <property type="match status" value="1"/>
</dbReference>
<dbReference type="Gene3D" id="2.40.50.100">
    <property type="match status" value="1"/>
</dbReference>
<dbReference type="InterPro" id="IPR001078">
    <property type="entry name" value="2-oxoacid_DH_actylTfrase"/>
</dbReference>
<feature type="compositionally biased region" description="Low complexity" evidence="5">
    <location>
        <begin position="115"/>
        <end position="124"/>
    </location>
</feature>
<organism evidence="7 8">
    <name type="scientific">Acidithiobacillus marinus</name>
    <dbReference type="NCBI Taxonomy" id="187490"/>
    <lineage>
        <taxon>Bacteria</taxon>
        <taxon>Pseudomonadati</taxon>
        <taxon>Pseudomonadota</taxon>
        <taxon>Acidithiobacillia</taxon>
        <taxon>Acidithiobacillales</taxon>
        <taxon>Acidithiobacillaceae</taxon>
        <taxon>Acidithiobacillus</taxon>
    </lineage>
</organism>
<protein>
    <recommendedName>
        <fullName evidence="4">Dihydrolipoamide acetyltransferase component of pyruvate dehydrogenase complex</fullName>
        <ecNumber evidence="4">2.3.1.-</ecNumber>
    </recommendedName>
</protein>
<evidence type="ECO:0000256" key="1">
    <source>
        <dbReference type="ARBA" id="ARBA00001938"/>
    </source>
</evidence>
<feature type="domain" description="Lipoyl-binding" evidence="6">
    <location>
        <begin position="2"/>
        <end position="77"/>
    </location>
</feature>
<dbReference type="Pfam" id="PF00364">
    <property type="entry name" value="Biotin_lipoyl"/>
    <property type="match status" value="1"/>
</dbReference>
<evidence type="ECO:0000256" key="4">
    <source>
        <dbReference type="RuleBase" id="RU003423"/>
    </source>
</evidence>
<feature type="compositionally biased region" description="Low complexity" evidence="5">
    <location>
        <begin position="132"/>
        <end position="156"/>
    </location>
</feature>
<dbReference type="PANTHER" id="PTHR23151">
    <property type="entry name" value="DIHYDROLIPOAMIDE ACETYL/SUCCINYL-TRANSFERASE-RELATED"/>
    <property type="match status" value="1"/>
</dbReference>
<dbReference type="InterPro" id="IPR045257">
    <property type="entry name" value="E2/Pdx1"/>
</dbReference>
<dbReference type="PROSITE" id="PS50968">
    <property type="entry name" value="BIOTINYL_LIPOYL"/>
    <property type="match status" value="1"/>
</dbReference>
<dbReference type="InterPro" id="IPR023213">
    <property type="entry name" value="CAT-like_dom_sf"/>
</dbReference>
<dbReference type="EC" id="2.3.1.-" evidence="4"/>
<evidence type="ECO:0000256" key="5">
    <source>
        <dbReference type="SAM" id="MobiDB-lite"/>
    </source>
</evidence>
<gene>
    <name evidence="7" type="ORF">B1757_11405</name>
</gene>
<dbReference type="GO" id="GO:0006086">
    <property type="term" value="P:pyruvate decarboxylation to acetyl-CoA"/>
    <property type="evidence" value="ECO:0007669"/>
    <property type="project" value="InterPro"/>
</dbReference>
<evidence type="ECO:0000256" key="2">
    <source>
        <dbReference type="ARBA" id="ARBA00007317"/>
    </source>
</evidence>
<dbReference type="RefSeq" id="WP_101538437.1">
    <property type="nucleotide sequence ID" value="NZ_MXAV01000043.1"/>
</dbReference>
<dbReference type="GO" id="GO:0004742">
    <property type="term" value="F:dihydrolipoyllysine-residue acetyltransferase activity"/>
    <property type="evidence" value="ECO:0007669"/>
    <property type="project" value="TreeGrafter"/>
</dbReference>
<evidence type="ECO:0000313" key="8">
    <source>
        <dbReference type="Proteomes" id="UP000234329"/>
    </source>
</evidence>
<dbReference type="InterPro" id="IPR003016">
    <property type="entry name" value="2-oxoA_DH_lipoyl-BS"/>
</dbReference>
<dbReference type="Gene3D" id="4.10.320.10">
    <property type="entry name" value="E3-binding domain"/>
    <property type="match status" value="1"/>
</dbReference>
<dbReference type="FunCoup" id="A0A2I1DJQ5">
    <property type="interactions" value="614"/>
</dbReference>
<dbReference type="InterPro" id="IPR011053">
    <property type="entry name" value="Single_hybrid_motif"/>
</dbReference>
<proteinExistence type="inferred from homology"/>
<dbReference type="SUPFAM" id="SSF51230">
    <property type="entry name" value="Single hybrid motif"/>
    <property type="match status" value="1"/>
</dbReference>
<dbReference type="InterPro" id="IPR036625">
    <property type="entry name" value="E3-bd_dom_sf"/>
</dbReference>
<comment type="similarity">
    <text evidence="2 4">Belongs to the 2-oxoacid dehydrogenase family.</text>
</comment>
<dbReference type="PANTHER" id="PTHR23151:SF75">
    <property type="entry name" value="DIHYDROLIPOYLLYSINE-RESIDUE ACETYLTRANSFERASE COMPONENT 5 OF PYRUVATE DEHYDROGENASE COMPLEX, CHLOROPLASTIC"/>
    <property type="match status" value="1"/>
</dbReference>
<evidence type="ECO:0000259" key="6">
    <source>
        <dbReference type="PROSITE" id="PS50968"/>
    </source>
</evidence>
<keyword evidence="8" id="KW-1185">Reference proteome</keyword>